<name>A0ABX4PV55_9PSED</name>
<gene>
    <name evidence="1" type="ORF">ATI02_1631</name>
</gene>
<dbReference type="EMBL" id="PHHE01000001">
    <property type="protein sequence ID" value="PKA68830.1"/>
    <property type="molecule type" value="Genomic_DNA"/>
</dbReference>
<evidence type="ECO:0000313" key="2">
    <source>
        <dbReference type="Proteomes" id="UP000232455"/>
    </source>
</evidence>
<comment type="caution">
    <text evidence="1">The sequence shown here is derived from an EMBL/GenBank/DDBJ whole genome shotgun (WGS) entry which is preliminary data.</text>
</comment>
<dbReference type="Proteomes" id="UP000232455">
    <property type="component" value="Unassembled WGS sequence"/>
</dbReference>
<protein>
    <submittedName>
        <fullName evidence="1">Lipid A ethanolaminephosphotransferase</fullName>
    </submittedName>
</protein>
<sequence length="50" mass="5337">MALGKGLRLPSITSTRLVLLFSLALVALYNLATWKALGTLITLPAARGNR</sequence>
<proteinExistence type="predicted"/>
<organism evidence="1 2">
    <name type="scientific">Pseudomonas baetica</name>
    <dbReference type="NCBI Taxonomy" id="674054"/>
    <lineage>
        <taxon>Bacteria</taxon>
        <taxon>Pseudomonadati</taxon>
        <taxon>Pseudomonadota</taxon>
        <taxon>Gammaproteobacteria</taxon>
        <taxon>Pseudomonadales</taxon>
        <taxon>Pseudomonadaceae</taxon>
        <taxon>Pseudomonas</taxon>
    </lineage>
</organism>
<dbReference type="RefSeq" id="WP_157815133.1">
    <property type="nucleotide sequence ID" value="NZ_JAVLSL010000019.1"/>
</dbReference>
<evidence type="ECO:0000313" key="1">
    <source>
        <dbReference type="EMBL" id="PKA68830.1"/>
    </source>
</evidence>
<reference evidence="1 2" key="1">
    <citation type="submission" date="2017-11" db="EMBL/GenBank/DDBJ databases">
        <title>Genome sequencing of a diverse group of Pseudomonas species.</title>
        <authorList>
            <person name="Loper J."/>
        </authorList>
    </citation>
    <scope>NUCLEOTIDE SEQUENCE [LARGE SCALE GENOMIC DNA]</scope>
    <source>
        <strain evidence="1 2">LMG 25716</strain>
    </source>
</reference>
<keyword evidence="2" id="KW-1185">Reference proteome</keyword>
<accession>A0ABX4PV55</accession>